<dbReference type="GO" id="GO:0140291">
    <property type="term" value="P:peptidyl-glutamate ADP-deribosylation"/>
    <property type="evidence" value="ECO:0007669"/>
    <property type="project" value="TreeGrafter"/>
</dbReference>
<evidence type="ECO:0000313" key="2">
    <source>
        <dbReference type="EMBL" id="KAJ8964160.1"/>
    </source>
</evidence>
<dbReference type="InterPro" id="IPR043472">
    <property type="entry name" value="Macro_dom-like"/>
</dbReference>
<reference evidence="2" key="1">
    <citation type="journal article" date="2023" name="Insect Mol. Biol.">
        <title>Genome sequencing provides insights into the evolution of gene families encoding plant cell wall-degrading enzymes in longhorned beetles.</title>
        <authorList>
            <person name="Shin N.R."/>
            <person name="Okamura Y."/>
            <person name="Kirsch R."/>
            <person name="Pauchet Y."/>
        </authorList>
    </citation>
    <scope>NUCLEOTIDE SEQUENCE</scope>
    <source>
        <strain evidence="2">RBIC_L_NR</strain>
    </source>
</reference>
<evidence type="ECO:0000313" key="3">
    <source>
        <dbReference type="Proteomes" id="UP001162156"/>
    </source>
</evidence>
<dbReference type="PANTHER" id="PTHR12521">
    <property type="entry name" value="PROTEIN C6ORF130"/>
    <property type="match status" value="1"/>
</dbReference>
<protein>
    <recommendedName>
        <fullName evidence="1">Macro domain-containing protein</fullName>
    </recommendedName>
</protein>
<dbReference type="Proteomes" id="UP001162156">
    <property type="component" value="Unassembled WGS sequence"/>
</dbReference>
<name>A0AAV8ZHF0_9CUCU</name>
<dbReference type="InterPro" id="IPR002589">
    <property type="entry name" value="Macro_dom"/>
</dbReference>
<accession>A0AAV8ZHF0</accession>
<keyword evidence="3" id="KW-1185">Reference proteome</keyword>
<gene>
    <name evidence="2" type="ORF">NQ314_005087</name>
</gene>
<comment type="caution">
    <text evidence="2">The sequence shown here is derived from an EMBL/GenBank/DDBJ whole genome shotgun (WGS) entry which is preliminary data.</text>
</comment>
<dbReference type="EMBL" id="JANEYF010001436">
    <property type="protein sequence ID" value="KAJ8964160.1"/>
    <property type="molecule type" value="Genomic_DNA"/>
</dbReference>
<dbReference type="InterPro" id="IPR050892">
    <property type="entry name" value="ADP-ribose_metab_enzymes"/>
</dbReference>
<evidence type="ECO:0000259" key="1">
    <source>
        <dbReference type="PROSITE" id="PS51154"/>
    </source>
</evidence>
<sequence>MPSKKRANRYRTFSSRPYEYSRDNVSTGYDTFQPSCSAIKTNFQEPDYPIKANISEEFSPSGCYVRSSNKNRTSQRSVKYSRNKVSPVSSLPTTVPRIPEISLCENSTLPPFSRLQFSESRRNLFSVPLDFSLAHCVSADMHMSKGIARSFKKKFQSQDFLLSQQQGPGGVAFLSDSSRYIYYLVTKKHFSDKPTYDGLYLSLLHLKTVVLTHGVTKLTIPALGCGLDGLEWPRVRSIILSCFADTDLEILVCHYVPPKR</sequence>
<dbReference type="AlphaFoldDB" id="A0AAV8ZHF0"/>
<dbReference type="PROSITE" id="PS51154">
    <property type="entry name" value="MACRO"/>
    <property type="match status" value="1"/>
</dbReference>
<dbReference type="SUPFAM" id="SSF52949">
    <property type="entry name" value="Macro domain-like"/>
    <property type="match status" value="1"/>
</dbReference>
<dbReference type="CDD" id="cd02901">
    <property type="entry name" value="Macro_Poa1p-like"/>
    <property type="match status" value="1"/>
</dbReference>
<proteinExistence type="predicted"/>
<dbReference type="PANTHER" id="PTHR12521:SF0">
    <property type="entry name" value="ADP-RIBOSE GLYCOHYDROLASE OARD1"/>
    <property type="match status" value="1"/>
</dbReference>
<feature type="domain" description="Macro" evidence="1">
    <location>
        <begin position="104"/>
        <end position="260"/>
    </location>
</feature>
<dbReference type="Gene3D" id="3.40.220.10">
    <property type="entry name" value="Leucine Aminopeptidase, subunit E, domain 1"/>
    <property type="match status" value="1"/>
</dbReference>
<organism evidence="2 3">
    <name type="scientific">Rhamnusium bicolor</name>
    <dbReference type="NCBI Taxonomy" id="1586634"/>
    <lineage>
        <taxon>Eukaryota</taxon>
        <taxon>Metazoa</taxon>
        <taxon>Ecdysozoa</taxon>
        <taxon>Arthropoda</taxon>
        <taxon>Hexapoda</taxon>
        <taxon>Insecta</taxon>
        <taxon>Pterygota</taxon>
        <taxon>Neoptera</taxon>
        <taxon>Endopterygota</taxon>
        <taxon>Coleoptera</taxon>
        <taxon>Polyphaga</taxon>
        <taxon>Cucujiformia</taxon>
        <taxon>Chrysomeloidea</taxon>
        <taxon>Cerambycidae</taxon>
        <taxon>Lepturinae</taxon>
        <taxon>Rhagiini</taxon>
        <taxon>Rhamnusium</taxon>
    </lineage>
</organism>